<feature type="compositionally biased region" description="Polar residues" evidence="1">
    <location>
        <begin position="291"/>
        <end position="300"/>
    </location>
</feature>
<feature type="region of interest" description="Disordered" evidence="1">
    <location>
        <begin position="228"/>
        <end position="300"/>
    </location>
</feature>
<sequence length="983" mass="108139">MAPAQNNNTPRGRGRGRGGRGRGGAPAPTPRALPPPAATLPPPLLPPARRMPAPPIILSSSAALPQAMPAMSRAPTPAIRAPLRAPTPAFHGAPTPVHGLGGHSSASIATAGIGLMLPPSPSHAPPPAMASASAPGEFAQLSAEEIQEAIRLYREAAQAPRPPVSVPSPPATGYYSAGISVHPQQPTANGGPSMQEHCDAIDSQYNLGPIDYQPEQDHGEEPNEISVEGVQGSIDGPTLFDDQEYEYDGDDWDADSASMAANKKRRAPAQPPSATQPARKKAKPQADEAATEQSGSGADVSTNDLFQLLMGVAPKIPKQWVQEKHAQGLMQMVDRFNDPSFFTKPVAHDYANFGHSCSFRPDYLTPLTGAFETYEPRSAQLRALVGLEPLPETSEDSDLNVVWDSEPERERIRALNKGKWKARTQGYRYHGRRLREGNERGLHPYGQGLQKGFLFLDWSSLLAIMDQALDPNRGQAALRPRRDASKYTAGWDAFLAAPEAMHYAALVRKAAEDFFEWATATKERRADVAQRFLQMHESGHWNGYKGREFDIDNLLERVCDFLTGVAHLSEGQDDRSRKMTYSSLNTMRAYCPQAKGDRKIHQEWAAALLKDICTKLFLLRGPNLQHCKFVAVAEDLSTLKRPKCYFGPPEILLLIETALMDAERCMENTLQHIITYLILFYTAARPSSIMVTRYYADFYMKYKGHDFSRTCLSYGPVMRLGSTCKSPYVLGKEGMASIHGLRNENHVLLDLGLMVIALGLRRGAFRDYSDLESLLGGKERVLQWKEELKDSPFLCSSTPRGLGVDHAKPVAYPGFRSFLKKLAEKAGLDPYCFRRGTATTMNRVLGSELTKNLLRHKQQSDVLHQHYAGNAQQVDLTAMALYGEDLVLQGLSVMDAPALMRPIQREDPEDCTKSLTLKEALLFSEDLRVLHMQKALLNEISAAGGDLDDAAPVIVHHHMHVFLYGALTMVLSGNPTTARQELV</sequence>
<dbReference type="PANTHER" id="PTHR37535:SF3">
    <property type="entry name" value="FLUG DOMAIN-CONTAINING PROTEIN"/>
    <property type="match status" value="1"/>
</dbReference>
<evidence type="ECO:0000256" key="1">
    <source>
        <dbReference type="SAM" id="MobiDB-lite"/>
    </source>
</evidence>
<name>A0A1Y2IKZ3_TRAC3</name>
<evidence type="ECO:0000313" key="2">
    <source>
        <dbReference type="EMBL" id="OSD00592.1"/>
    </source>
</evidence>
<dbReference type="Pfam" id="PF11917">
    <property type="entry name" value="DUF3435"/>
    <property type="match status" value="1"/>
</dbReference>
<dbReference type="AlphaFoldDB" id="A0A1Y2IKZ3"/>
<feature type="region of interest" description="Disordered" evidence="1">
    <location>
        <begin position="1"/>
        <end position="49"/>
    </location>
</feature>
<dbReference type="Proteomes" id="UP000193067">
    <property type="component" value="Unassembled WGS sequence"/>
</dbReference>
<feature type="compositionally biased region" description="Pro residues" evidence="1">
    <location>
        <begin position="27"/>
        <end position="46"/>
    </location>
</feature>
<keyword evidence="3" id="KW-1185">Reference proteome</keyword>
<dbReference type="EMBL" id="KZ084117">
    <property type="protein sequence ID" value="OSD00592.1"/>
    <property type="molecule type" value="Genomic_DNA"/>
</dbReference>
<accession>A0A1Y2IKZ3</accession>
<evidence type="ECO:0000313" key="3">
    <source>
        <dbReference type="Proteomes" id="UP000193067"/>
    </source>
</evidence>
<reference evidence="2 3" key="1">
    <citation type="journal article" date="2015" name="Biotechnol. Biofuels">
        <title>Enhanced degradation of softwood versus hardwood by the white-rot fungus Pycnoporus coccineus.</title>
        <authorList>
            <person name="Couturier M."/>
            <person name="Navarro D."/>
            <person name="Chevret D."/>
            <person name="Henrissat B."/>
            <person name="Piumi F."/>
            <person name="Ruiz-Duenas F.J."/>
            <person name="Martinez A.T."/>
            <person name="Grigoriev I.V."/>
            <person name="Riley R."/>
            <person name="Lipzen A."/>
            <person name="Berrin J.G."/>
            <person name="Master E.R."/>
            <person name="Rosso M.N."/>
        </authorList>
    </citation>
    <scope>NUCLEOTIDE SEQUENCE [LARGE SCALE GENOMIC DNA]</scope>
    <source>
        <strain evidence="2 3">BRFM310</strain>
    </source>
</reference>
<proteinExistence type="predicted"/>
<gene>
    <name evidence="2" type="ORF">PYCCODRAFT_1426415</name>
</gene>
<dbReference type="InterPro" id="IPR021842">
    <property type="entry name" value="DUF3435"/>
</dbReference>
<dbReference type="OrthoDB" id="2754613at2759"/>
<protein>
    <submittedName>
        <fullName evidence="2">Uncharacterized protein</fullName>
    </submittedName>
</protein>
<feature type="compositionally biased region" description="Acidic residues" evidence="1">
    <location>
        <begin position="241"/>
        <end position="254"/>
    </location>
</feature>
<dbReference type="PANTHER" id="PTHR37535">
    <property type="entry name" value="FLUG DOMAIN PROTEIN"/>
    <property type="match status" value="1"/>
</dbReference>
<organism evidence="2 3">
    <name type="scientific">Trametes coccinea (strain BRFM310)</name>
    <name type="common">Pycnoporus coccineus</name>
    <dbReference type="NCBI Taxonomy" id="1353009"/>
    <lineage>
        <taxon>Eukaryota</taxon>
        <taxon>Fungi</taxon>
        <taxon>Dikarya</taxon>
        <taxon>Basidiomycota</taxon>
        <taxon>Agaricomycotina</taxon>
        <taxon>Agaricomycetes</taxon>
        <taxon>Polyporales</taxon>
        <taxon>Polyporaceae</taxon>
        <taxon>Trametes</taxon>
    </lineage>
</organism>